<feature type="compositionally biased region" description="Basic and acidic residues" evidence="1">
    <location>
        <begin position="176"/>
        <end position="195"/>
    </location>
</feature>
<feature type="region of interest" description="Disordered" evidence="1">
    <location>
        <begin position="176"/>
        <end position="203"/>
    </location>
</feature>
<name>A0ABS8P5G1_9PSEU</name>
<accession>A0ABS8P5G1</accession>
<sequence length="203" mass="23926">MDVETIYEVYAKSLVEYGHEPPIHDDRIKANIQAWLSETGDWTHVARAVARLFDSHLSGRRIWEVCKVPGNPVQFERALDEECRGNIQPKNRAAKAVLATMLARHEENAPAAVDQRTPEELAEARRDAEHQRKEQERQERERVQARAEQDRQHAKAQQEQIKQRLAEREAYYAERRAKEERARRWARDPRHDPKSPEYVYEEV</sequence>
<evidence type="ECO:0000256" key="1">
    <source>
        <dbReference type="SAM" id="MobiDB-lite"/>
    </source>
</evidence>
<dbReference type="RefSeq" id="WP_230731679.1">
    <property type="nucleotide sequence ID" value="NZ_JAJNDB010000001.1"/>
</dbReference>
<organism evidence="2 3">
    <name type="scientific">Actinomycetospora endophytica</name>
    <dbReference type="NCBI Taxonomy" id="2291215"/>
    <lineage>
        <taxon>Bacteria</taxon>
        <taxon>Bacillati</taxon>
        <taxon>Actinomycetota</taxon>
        <taxon>Actinomycetes</taxon>
        <taxon>Pseudonocardiales</taxon>
        <taxon>Pseudonocardiaceae</taxon>
        <taxon>Actinomycetospora</taxon>
    </lineage>
</organism>
<reference evidence="2 3" key="1">
    <citation type="submission" date="2021-11" db="EMBL/GenBank/DDBJ databases">
        <title>Draft genome sequence of Actinomycetospora sp. SF1 isolated from the rhizosphere soil.</title>
        <authorList>
            <person name="Duangmal K."/>
            <person name="Chantavorakit T."/>
        </authorList>
    </citation>
    <scope>NUCLEOTIDE SEQUENCE [LARGE SCALE GENOMIC DNA]</scope>
    <source>
        <strain evidence="2 3">TBRC 5722</strain>
    </source>
</reference>
<evidence type="ECO:0000313" key="2">
    <source>
        <dbReference type="EMBL" id="MCD2193484.1"/>
    </source>
</evidence>
<comment type="caution">
    <text evidence="2">The sequence shown here is derived from an EMBL/GenBank/DDBJ whole genome shotgun (WGS) entry which is preliminary data.</text>
</comment>
<protein>
    <submittedName>
        <fullName evidence="2">Uncharacterized protein</fullName>
    </submittedName>
</protein>
<feature type="region of interest" description="Disordered" evidence="1">
    <location>
        <begin position="107"/>
        <end position="163"/>
    </location>
</feature>
<evidence type="ECO:0000313" key="3">
    <source>
        <dbReference type="Proteomes" id="UP001199469"/>
    </source>
</evidence>
<proteinExistence type="predicted"/>
<dbReference type="Proteomes" id="UP001199469">
    <property type="component" value="Unassembled WGS sequence"/>
</dbReference>
<keyword evidence="3" id="KW-1185">Reference proteome</keyword>
<feature type="compositionally biased region" description="Basic and acidic residues" evidence="1">
    <location>
        <begin position="116"/>
        <end position="153"/>
    </location>
</feature>
<gene>
    <name evidence="2" type="ORF">LQ327_08825</name>
</gene>
<dbReference type="EMBL" id="JAJNDB010000001">
    <property type="protein sequence ID" value="MCD2193484.1"/>
    <property type="molecule type" value="Genomic_DNA"/>
</dbReference>